<sequence length="66" mass="7134">MRPPAAAGQAQHGYRLDTSGGTTMAEHGRPGNDGDGKTPHRDKDGRWPKDKPIPSNDPTDPKDKDE</sequence>
<keyword evidence="3" id="KW-1185">Reference proteome</keyword>
<gene>
    <name evidence="2" type="ORF">B4N89_29055</name>
</gene>
<protein>
    <submittedName>
        <fullName evidence="2">Uncharacterized protein</fullName>
    </submittedName>
</protein>
<evidence type="ECO:0000313" key="2">
    <source>
        <dbReference type="EMBL" id="OPC85390.1"/>
    </source>
</evidence>
<dbReference type="Proteomes" id="UP000190037">
    <property type="component" value="Unassembled WGS sequence"/>
</dbReference>
<feature type="compositionally biased region" description="Basic and acidic residues" evidence="1">
    <location>
        <begin position="26"/>
        <end position="52"/>
    </location>
</feature>
<evidence type="ECO:0000313" key="3">
    <source>
        <dbReference type="Proteomes" id="UP000190037"/>
    </source>
</evidence>
<proteinExistence type="predicted"/>
<feature type="region of interest" description="Disordered" evidence="1">
    <location>
        <begin position="1"/>
        <end position="66"/>
    </location>
</feature>
<organism evidence="2 3">
    <name type="scientific">Embleya scabrispora</name>
    <dbReference type="NCBI Taxonomy" id="159449"/>
    <lineage>
        <taxon>Bacteria</taxon>
        <taxon>Bacillati</taxon>
        <taxon>Actinomycetota</taxon>
        <taxon>Actinomycetes</taxon>
        <taxon>Kitasatosporales</taxon>
        <taxon>Streptomycetaceae</taxon>
        <taxon>Embleya</taxon>
    </lineage>
</organism>
<dbReference type="EMBL" id="MWQN01000001">
    <property type="protein sequence ID" value="OPC85390.1"/>
    <property type="molecule type" value="Genomic_DNA"/>
</dbReference>
<evidence type="ECO:0000256" key="1">
    <source>
        <dbReference type="SAM" id="MobiDB-lite"/>
    </source>
</evidence>
<name>A0A1T3P950_9ACTN</name>
<dbReference type="AlphaFoldDB" id="A0A1T3P950"/>
<dbReference type="STRING" id="159449.B4N89_29055"/>
<accession>A0A1T3P950</accession>
<comment type="caution">
    <text evidence="2">The sequence shown here is derived from an EMBL/GenBank/DDBJ whole genome shotgun (WGS) entry which is preliminary data.</text>
</comment>
<reference evidence="2 3" key="1">
    <citation type="submission" date="2017-03" db="EMBL/GenBank/DDBJ databases">
        <title>Draft genome sequence of Streptomyces scabrisporus NF3, endophyte isolated from Amphipterygium adstringens.</title>
        <authorList>
            <person name="Vazquez M."/>
            <person name="Ceapa C.D."/>
            <person name="Rodriguez Luna D."/>
            <person name="Sanchez Esquivel S."/>
        </authorList>
    </citation>
    <scope>NUCLEOTIDE SEQUENCE [LARGE SCALE GENOMIC DNA]</scope>
    <source>
        <strain evidence="2 3">NF3</strain>
    </source>
</reference>